<sequence>MERRVRRIAVAVNSSSLRREFSRRRRNGGEEGKSVRDWGDFPGKSLRKETEKLRMRGDRV</sequence>
<evidence type="ECO:0000313" key="2">
    <source>
        <dbReference type="EMBL" id="GMN46947.1"/>
    </source>
</evidence>
<feature type="compositionally biased region" description="Basic and acidic residues" evidence="1">
    <location>
        <begin position="46"/>
        <end position="60"/>
    </location>
</feature>
<gene>
    <name evidence="2" type="ORF">TIFTF001_016123</name>
</gene>
<name>A0AA88D9M0_FICCA</name>
<organism evidence="2 3">
    <name type="scientific">Ficus carica</name>
    <name type="common">Common fig</name>
    <dbReference type="NCBI Taxonomy" id="3494"/>
    <lineage>
        <taxon>Eukaryota</taxon>
        <taxon>Viridiplantae</taxon>
        <taxon>Streptophyta</taxon>
        <taxon>Embryophyta</taxon>
        <taxon>Tracheophyta</taxon>
        <taxon>Spermatophyta</taxon>
        <taxon>Magnoliopsida</taxon>
        <taxon>eudicotyledons</taxon>
        <taxon>Gunneridae</taxon>
        <taxon>Pentapetalae</taxon>
        <taxon>rosids</taxon>
        <taxon>fabids</taxon>
        <taxon>Rosales</taxon>
        <taxon>Moraceae</taxon>
        <taxon>Ficeae</taxon>
        <taxon>Ficus</taxon>
    </lineage>
</organism>
<comment type="caution">
    <text evidence="2">The sequence shown here is derived from an EMBL/GenBank/DDBJ whole genome shotgun (WGS) entry which is preliminary data.</text>
</comment>
<evidence type="ECO:0000313" key="3">
    <source>
        <dbReference type="Proteomes" id="UP001187192"/>
    </source>
</evidence>
<proteinExistence type="predicted"/>
<dbReference type="Proteomes" id="UP001187192">
    <property type="component" value="Unassembled WGS sequence"/>
</dbReference>
<feature type="compositionally biased region" description="Basic and acidic residues" evidence="1">
    <location>
        <begin position="27"/>
        <end position="39"/>
    </location>
</feature>
<reference evidence="2" key="1">
    <citation type="submission" date="2023-07" db="EMBL/GenBank/DDBJ databases">
        <title>draft genome sequence of fig (Ficus carica).</title>
        <authorList>
            <person name="Takahashi T."/>
            <person name="Nishimura K."/>
        </authorList>
    </citation>
    <scope>NUCLEOTIDE SEQUENCE</scope>
</reference>
<evidence type="ECO:0000256" key="1">
    <source>
        <dbReference type="SAM" id="MobiDB-lite"/>
    </source>
</evidence>
<accession>A0AA88D9M0</accession>
<dbReference type="EMBL" id="BTGU01000024">
    <property type="protein sequence ID" value="GMN46947.1"/>
    <property type="molecule type" value="Genomic_DNA"/>
</dbReference>
<dbReference type="AlphaFoldDB" id="A0AA88D9M0"/>
<feature type="region of interest" description="Disordered" evidence="1">
    <location>
        <begin position="17"/>
        <end position="60"/>
    </location>
</feature>
<protein>
    <submittedName>
        <fullName evidence="2">Uncharacterized protein</fullName>
    </submittedName>
</protein>
<keyword evidence="3" id="KW-1185">Reference proteome</keyword>